<reference evidence="2 3" key="1">
    <citation type="submission" date="2014-12" db="EMBL/GenBank/DDBJ databases">
        <title>Genomes of Geoalkalibacter ferrihydriticus and Geoalkalibacter subterraneus, two haloalkaliphilic metal-reducing members of the Geobacteraceae.</title>
        <authorList>
            <person name="Badalamenti J.P."/>
            <person name="Torres C.I."/>
            <person name="Krajmalnik-Brown R."/>
            <person name="Bond D.R."/>
        </authorList>
    </citation>
    <scope>NUCLEOTIDE SEQUENCE [LARGE SCALE GENOMIC DNA]</scope>
    <source>
        <strain evidence="2 3">DSM 17813</strain>
    </source>
</reference>
<dbReference type="InterPro" id="IPR002545">
    <property type="entry name" value="CheW-lke_dom"/>
</dbReference>
<dbReference type="SUPFAM" id="SSF50341">
    <property type="entry name" value="CheW-like"/>
    <property type="match status" value="1"/>
</dbReference>
<dbReference type="InterPro" id="IPR036061">
    <property type="entry name" value="CheW-like_dom_sf"/>
</dbReference>
<dbReference type="PANTHER" id="PTHR22617:SF23">
    <property type="entry name" value="CHEMOTAXIS PROTEIN CHEW"/>
    <property type="match status" value="1"/>
</dbReference>
<dbReference type="PANTHER" id="PTHR22617">
    <property type="entry name" value="CHEMOTAXIS SENSOR HISTIDINE KINASE-RELATED"/>
    <property type="match status" value="1"/>
</dbReference>
<dbReference type="Gene3D" id="2.30.30.40">
    <property type="entry name" value="SH3 Domains"/>
    <property type="match status" value="1"/>
</dbReference>
<dbReference type="GO" id="GO:0005829">
    <property type="term" value="C:cytosol"/>
    <property type="evidence" value="ECO:0007669"/>
    <property type="project" value="TreeGrafter"/>
</dbReference>
<accession>A0A0C2HL23</accession>
<dbReference type="SMART" id="SM00260">
    <property type="entry name" value="CheW"/>
    <property type="match status" value="1"/>
</dbReference>
<name>A0A0C2HL23_9BACT</name>
<dbReference type="Proteomes" id="UP000035068">
    <property type="component" value="Unassembled WGS sequence"/>
</dbReference>
<dbReference type="GO" id="GO:0007165">
    <property type="term" value="P:signal transduction"/>
    <property type="evidence" value="ECO:0007669"/>
    <property type="project" value="InterPro"/>
</dbReference>
<gene>
    <name evidence="2" type="ORF">GFER_03710</name>
</gene>
<evidence type="ECO:0000259" key="1">
    <source>
        <dbReference type="PROSITE" id="PS50851"/>
    </source>
</evidence>
<dbReference type="EMBL" id="JWJD01000001">
    <property type="protein sequence ID" value="KIH77766.1"/>
    <property type="molecule type" value="Genomic_DNA"/>
</dbReference>
<dbReference type="GO" id="GO:0006935">
    <property type="term" value="P:chemotaxis"/>
    <property type="evidence" value="ECO:0007669"/>
    <property type="project" value="InterPro"/>
</dbReference>
<dbReference type="Gene3D" id="2.40.50.180">
    <property type="entry name" value="CheA-289, Domain 4"/>
    <property type="match status" value="1"/>
</dbReference>
<keyword evidence="3" id="KW-1185">Reference proteome</keyword>
<feature type="domain" description="CheW-like" evidence="1">
    <location>
        <begin position="37"/>
        <end position="176"/>
    </location>
</feature>
<evidence type="ECO:0000313" key="2">
    <source>
        <dbReference type="EMBL" id="KIH77766.1"/>
    </source>
</evidence>
<comment type="caution">
    <text evidence="2">The sequence shown here is derived from an EMBL/GenBank/DDBJ whole genome shotgun (WGS) entry which is preliminary data.</text>
</comment>
<dbReference type="InterPro" id="IPR039315">
    <property type="entry name" value="CheW"/>
</dbReference>
<dbReference type="Pfam" id="PF01584">
    <property type="entry name" value="CheW"/>
    <property type="match status" value="1"/>
</dbReference>
<dbReference type="RefSeq" id="WP_040096171.1">
    <property type="nucleotide sequence ID" value="NZ_JWJD01000001.1"/>
</dbReference>
<dbReference type="PROSITE" id="PS50851">
    <property type="entry name" value="CHEW"/>
    <property type="match status" value="1"/>
</dbReference>
<protein>
    <recommendedName>
        <fullName evidence="1">CheW-like domain-containing protein</fullName>
    </recommendedName>
</protein>
<evidence type="ECO:0000313" key="3">
    <source>
        <dbReference type="Proteomes" id="UP000035068"/>
    </source>
</evidence>
<sequence length="176" mass="18825">MAEKSDPLQDIRAALAAVREDYWHSLEQRDAVDAEAMREVLVVRMNAEWFGLPGACVREVLRVPPLVRVPGAAAHIAGIISLRGEILTVTDPRATLGMAGVAGAAQGRLVVVGVNELCTALLVDEVRDLRAIAEACVELPSESEGTARPFVLGRVPQEEGLVTLLNVDWILSGARA</sequence>
<organism evidence="2 3">
    <name type="scientific">Geoalkalibacter ferrihydriticus DSM 17813</name>
    <dbReference type="NCBI Taxonomy" id="1121915"/>
    <lineage>
        <taxon>Bacteria</taxon>
        <taxon>Pseudomonadati</taxon>
        <taxon>Thermodesulfobacteriota</taxon>
        <taxon>Desulfuromonadia</taxon>
        <taxon>Desulfuromonadales</taxon>
        <taxon>Geoalkalibacteraceae</taxon>
        <taxon>Geoalkalibacter</taxon>
    </lineage>
</organism>
<dbReference type="AlphaFoldDB" id="A0A0C2HL23"/>
<proteinExistence type="predicted"/>